<dbReference type="Gene3D" id="3.40.30.10">
    <property type="entry name" value="Glutaredoxin"/>
    <property type="match status" value="1"/>
</dbReference>
<feature type="signal peptide" evidence="2">
    <location>
        <begin position="1"/>
        <end position="24"/>
    </location>
</feature>
<dbReference type="Proteomes" id="UP001165190">
    <property type="component" value="Unassembled WGS sequence"/>
</dbReference>
<dbReference type="InterPro" id="IPR052842">
    <property type="entry name" value="ER_Co-chaperone"/>
</dbReference>
<feature type="compositionally biased region" description="Gly residues" evidence="1">
    <location>
        <begin position="84"/>
        <end position="94"/>
    </location>
</feature>
<dbReference type="InterPro" id="IPR036249">
    <property type="entry name" value="Thioredoxin-like_sf"/>
</dbReference>
<proteinExistence type="predicted"/>
<evidence type="ECO:0000256" key="1">
    <source>
        <dbReference type="SAM" id="MobiDB-lite"/>
    </source>
</evidence>
<accession>A0A9W7IXU6</accession>
<name>A0A9W7IXU6_HIBTR</name>
<feature type="chain" id="PRO_5040774311" evidence="2">
    <location>
        <begin position="25"/>
        <end position="445"/>
    </location>
</feature>
<comment type="caution">
    <text evidence="3">The sequence shown here is derived from an EMBL/GenBank/DDBJ whole genome shotgun (WGS) entry which is preliminary data.</text>
</comment>
<evidence type="ECO:0000313" key="4">
    <source>
        <dbReference type="Proteomes" id="UP001165190"/>
    </source>
</evidence>
<dbReference type="AlphaFoldDB" id="A0A9W7IXU6"/>
<dbReference type="PANTHER" id="PTHR45184">
    <property type="entry name" value="DNAJ PROTEIN ERDJ3A"/>
    <property type="match status" value="1"/>
</dbReference>
<sequence>MKIRSWFTLAFLLSLLVLVAEAGASDPYKVLGVEKNARFRKLSTNEEKRKSYDMNGFDAGHPGDGGGYTYSTSGGPRQSEFKSGPGGSQHMGGQGSSWTFSFPFGGSGGWRLFGFNIGDVFSNLFGGFSGSSRSQSQSKSAPKRIRGINSKGKQNYESIIEEVASILQGAIKVGSINCETEYSLCKDLGLHPGRAPRLFVYSYKGNEKGSLKEYKGDLVTKNAKSFCQDHLPRFSERISLNHFDLSSNNVERYPRLMLLSTKKDTPVIWRVLSGFCEEVRCPAVIGWMSNGEKHILKSGISVTDLKPAIKDLGSMLHGFEKKNKKVASSKQTDSAERRCIPIIPSSVLFKVSQKSLSRRQNVASGSKDSVSYTLLDASTQPSFLSAFHKSGYKSSDKILVAFKPRKGKFAAFKGDMTVEKVEGFVSSVLNGDVQFCRTRQKPVPK</sequence>
<feature type="region of interest" description="Disordered" evidence="1">
    <location>
        <begin position="52"/>
        <end position="94"/>
    </location>
</feature>
<dbReference type="OrthoDB" id="10250354at2759"/>
<dbReference type="SUPFAM" id="SSF52833">
    <property type="entry name" value="Thioredoxin-like"/>
    <property type="match status" value="1"/>
</dbReference>
<dbReference type="PANTHER" id="PTHR45184:SF1">
    <property type="entry name" value="DNAJ PROTEIN ERDJ3A"/>
    <property type="match status" value="1"/>
</dbReference>
<keyword evidence="4" id="KW-1185">Reference proteome</keyword>
<dbReference type="EMBL" id="BSYR01000037">
    <property type="protein sequence ID" value="GMJ03244.1"/>
    <property type="molecule type" value="Genomic_DNA"/>
</dbReference>
<protein>
    <submittedName>
        <fullName evidence="3">THERMOSENSITIVE MALE STERILE 1</fullName>
    </submittedName>
</protein>
<gene>
    <name evidence="3" type="ORF">HRI_003993600</name>
</gene>
<evidence type="ECO:0000256" key="2">
    <source>
        <dbReference type="SAM" id="SignalP"/>
    </source>
</evidence>
<evidence type="ECO:0000313" key="3">
    <source>
        <dbReference type="EMBL" id="GMJ03244.1"/>
    </source>
</evidence>
<reference evidence="3" key="1">
    <citation type="submission" date="2023-05" db="EMBL/GenBank/DDBJ databases">
        <title>Genome and transcriptome analyses reveal genes involved in the formation of fine ridges on petal epidermal cells in Hibiscus trionum.</title>
        <authorList>
            <person name="Koshimizu S."/>
            <person name="Masuda S."/>
            <person name="Ishii T."/>
            <person name="Shirasu K."/>
            <person name="Hoshino A."/>
            <person name="Arita M."/>
        </authorList>
    </citation>
    <scope>NUCLEOTIDE SEQUENCE</scope>
    <source>
        <strain evidence="3">Hamamatsu line</strain>
    </source>
</reference>
<keyword evidence="2" id="KW-0732">Signal</keyword>
<organism evidence="3 4">
    <name type="scientific">Hibiscus trionum</name>
    <name type="common">Flower of an hour</name>
    <dbReference type="NCBI Taxonomy" id="183268"/>
    <lineage>
        <taxon>Eukaryota</taxon>
        <taxon>Viridiplantae</taxon>
        <taxon>Streptophyta</taxon>
        <taxon>Embryophyta</taxon>
        <taxon>Tracheophyta</taxon>
        <taxon>Spermatophyta</taxon>
        <taxon>Magnoliopsida</taxon>
        <taxon>eudicotyledons</taxon>
        <taxon>Gunneridae</taxon>
        <taxon>Pentapetalae</taxon>
        <taxon>rosids</taxon>
        <taxon>malvids</taxon>
        <taxon>Malvales</taxon>
        <taxon>Malvaceae</taxon>
        <taxon>Malvoideae</taxon>
        <taxon>Hibiscus</taxon>
    </lineage>
</organism>